<evidence type="ECO:0000313" key="2">
    <source>
        <dbReference type="Proteomes" id="UP001243375"/>
    </source>
</evidence>
<dbReference type="Proteomes" id="UP001243375">
    <property type="component" value="Unassembled WGS sequence"/>
</dbReference>
<organism evidence="1 2">
    <name type="scientific">Naganishia vaughanmartiniae</name>
    <dbReference type="NCBI Taxonomy" id="1424756"/>
    <lineage>
        <taxon>Eukaryota</taxon>
        <taxon>Fungi</taxon>
        <taxon>Dikarya</taxon>
        <taxon>Basidiomycota</taxon>
        <taxon>Agaricomycotina</taxon>
        <taxon>Tremellomycetes</taxon>
        <taxon>Filobasidiales</taxon>
        <taxon>Filobasidiaceae</taxon>
        <taxon>Naganishia</taxon>
    </lineage>
</organism>
<sequence length="224" mass="25044">MPSSGASIRNNHDAGPLGPNSVAEPKAFELDGFHTTMLAAIQDYWVRTRDASSVPTTWRGDMKSPEYARYLRDGCELAKEEWMKYCGSKKDLTSGSPDATGDIQNQGSRCFEDIAAAIPKVSPGVTKTSEKDLNELQNTLQISMLRTKHERCKHDDGGCAMVNFPEVTEEAEKKFDEIFAKQILARMLMVTAVGEDDEDDTRKLVFAIDEYRFQVDGWEKYGGE</sequence>
<dbReference type="EMBL" id="JASBWU010000018">
    <property type="protein sequence ID" value="KAJ9114766.1"/>
    <property type="molecule type" value="Genomic_DNA"/>
</dbReference>
<accession>A0ACC2WUG6</accession>
<protein>
    <submittedName>
        <fullName evidence="1">Uncharacterized protein</fullName>
    </submittedName>
</protein>
<proteinExistence type="predicted"/>
<evidence type="ECO:0000313" key="1">
    <source>
        <dbReference type="EMBL" id="KAJ9114766.1"/>
    </source>
</evidence>
<name>A0ACC2WUG6_9TREE</name>
<reference evidence="1" key="1">
    <citation type="submission" date="2023-04" db="EMBL/GenBank/DDBJ databases">
        <title>Draft Genome sequencing of Naganishia species isolated from polar environments using Oxford Nanopore Technology.</title>
        <authorList>
            <person name="Leo P."/>
            <person name="Venkateswaran K."/>
        </authorList>
    </citation>
    <scope>NUCLEOTIDE SEQUENCE</scope>
    <source>
        <strain evidence="1">MNA-CCFEE 5425</strain>
    </source>
</reference>
<keyword evidence="2" id="KW-1185">Reference proteome</keyword>
<comment type="caution">
    <text evidence="1">The sequence shown here is derived from an EMBL/GenBank/DDBJ whole genome shotgun (WGS) entry which is preliminary data.</text>
</comment>
<gene>
    <name evidence="1" type="ORF">QFC22_005642</name>
</gene>